<organism evidence="3 4">
    <name type="scientific">[Myrmecia] bisecta</name>
    <dbReference type="NCBI Taxonomy" id="41462"/>
    <lineage>
        <taxon>Eukaryota</taxon>
        <taxon>Viridiplantae</taxon>
        <taxon>Chlorophyta</taxon>
        <taxon>core chlorophytes</taxon>
        <taxon>Trebouxiophyceae</taxon>
        <taxon>Trebouxiales</taxon>
        <taxon>Trebouxiaceae</taxon>
        <taxon>Myrmecia</taxon>
    </lineage>
</organism>
<feature type="region of interest" description="Disordered" evidence="1">
    <location>
        <begin position="361"/>
        <end position="418"/>
    </location>
</feature>
<dbReference type="AlphaFoldDB" id="A0AAW1QGX5"/>
<feature type="domain" description="J" evidence="2">
    <location>
        <begin position="11"/>
        <end position="78"/>
    </location>
</feature>
<gene>
    <name evidence="3" type="ORF">WJX72_011236</name>
</gene>
<dbReference type="SUPFAM" id="SSF46565">
    <property type="entry name" value="Chaperone J-domain"/>
    <property type="match status" value="1"/>
</dbReference>
<proteinExistence type="predicted"/>
<dbReference type="PRINTS" id="PR00625">
    <property type="entry name" value="JDOMAIN"/>
</dbReference>
<feature type="region of interest" description="Disordered" evidence="1">
    <location>
        <begin position="1"/>
        <end position="20"/>
    </location>
</feature>
<dbReference type="PANTHER" id="PTHR44272">
    <property type="entry name" value="DNAJ DOMAIN (PROKARYOTIC HEAT SHOCK PROTEIN)"/>
    <property type="match status" value="1"/>
</dbReference>
<reference evidence="3 4" key="1">
    <citation type="journal article" date="2024" name="Nat. Commun.">
        <title>Phylogenomics reveals the evolutionary origins of lichenization in chlorophyte algae.</title>
        <authorList>
            <person name="Puginier C."/>
            <person name="Libourel C."/>
            <person name="Otte J."/>
            <person name="Skaloud P."/>
            <person name="Haon M."/>
            <person name="Grisel S."/>
            <person name="Petersen M."/>
            <person name="Berrin J.G."/>
            <person name="Delaux P.M."/>
            <person name="Dal Grande F."/>
            <person name="Keller J."/>
        </authorList>
    </citation>
    <scope>NUCLEOTIDE SEQUENCE [LARGE SCALE GENOMIC DNA]</scope>
    <source>
        <strain evidence="3 4">SAG 2043</strain>
    </source>
</reference>
<dbReference type="InterPro" id="IPR001623">
    <property type="entry name" value="DnaJ_domain"/>
</dbReference>
<protein>
    <recommendedName>
        <fullName evidence="2">J domain-containing protein</fullName>
    </recommendedName>
</protein>
<dbReference type="EMBL" id="JALJOR010000003">
    <property type="protein sequence ID" value="KAK9820520.1"/>
    <property type="molecule type" value="Genomic_DNA"/>
</dbReference>
<comment type="caution">
    <text evidence="3">The sequence shown here is derived from an EMBL/GenBank/DDBJ whole genome shotgun (WGS) entry which is preliminary data.</text>
</comment>
<dbReference type="SMART" id="SM00271">
    <property type="entry name" value="DnaJ"/>
    <property type="match status" value="1"/>
</dbReference>
<evidence type="ECO:0000313" key="3">
    <source>
        <dbReference type="EMBL" id="KAK9820520.1"/>
    </source>
</evidence>
<dbReference type="InterPro" id="IPR036869">
    <property type="entry name" value="J_dom_sf"/>
</dbReference>
<evidence type="ECO:0000259" key="2">
    <source>
        <dbReference type="PROSITE" id="PS50076"/>
    </source>
</evidence>
<keyword evidence="4" id="KW-1185">Reference proteome</keyword>
<evidence type="ECO:0000256" key="1">
    <source>
        <dbReference type="SAM" id="MobiDB-lite"/>
    </source>
</evidence>
<dbReference type="CDD" id="cd06257">
    <property type="entry name" value="DnaJ"/>
    <property type="match status" value="1"/>
</dbReference>
<dbReference type="Pfam" id="PF00226">
    <property type="entry name" value="DnaJ"/>
    <property type="match status" value="1"/>
</dbReference>
<dbReference type="Proteomes" id="UP001489004">
    <property type="component" value="Unassembled WGS sequence"/>
</dbReference>
<dbReference type="Gene3D" id="1.10.287.110">
    <property type="entry name" value="DnaJ domain"/>
    <property type="match status" value="1"/>
</dbReference>
<dbReference type="PROSITE" id="PS50076">
    <property type="entry name" value="DNAJ_2"/>
    <property type="match status" value="1"/>
</dbReference>
<name>A0AAW1QGX5_9CHLO</name>
<accession>A0AAW1QGX5</accession>
<dbReference type="InterPro" id="IPR052812">
    <property type="entry name" value="Plant_DnaJ_domain"/>
</dbReference>
<feature type="compositionally biased region" description="Basic residues" evidence="1">
    <location>
        <begin position="409"/>
        <end position="418"/>
    </location>
</feature>
<sequence>MSAASSSGLDDPYEVLGLERDATPEQVKSAYRKLALRLHPDKNQGERAELAAEQFKAVATAHGILSDPEKRRKYDSGGFDALQPSDLEVEVDLSSLGVVNTAMAAMFSKLGVPIKTSVAPHVLEAAYEGNFVTMPLHFGESTSGKVEKSNVAFYELDLQQSHIDAGFVIAANSPVASKFKLLLFEQTDKGSWELLMQEDSYKVHKVTIAGLYFLQFATYGLGAKPTPLDTANDPEAVLFKRLDSLQQREMVTLKPGKLVIGVYGDNFFKRVHYTLEAVLPSEGQAGPAVTAERVRQLEQVIVRKRDQLRHFESEYRKVQASYIAMCDKFTAEQTEVEDLLKSREQAYLELLAVVKPSAEILNRPPPRQRSASSASPHVSPKRDSWGRSMSTGDHGSPRCSPTAGEKKRGFTFRKIFHS</sequence>
<evidence type="ECO:0000313" key="4">
    <source>
        <dbReference type="Proteomes" id="UP001489004"/>
    </source>
</evidence>
<dbReference type="PANTHER" id="PTHR44272:SF3">
    <property type="entry name" value="J DOMAIN-CONTAINING PROTEIN"/>
    <property type="match status" value="1"/>
</dbReference>